<protein>
    <submittedName>
        <fullName evidence="2">Flavin reductase</fullName>
        <ecNumber evidence="2">1.5.1.30</ecNumber>
    </submittedName>
    <submittedName>
        <fullName evidence="3">SDR family oxidoreductase</fullName>
    </submittedName>
</protein>
<evidence type="ECO:0000259" key="1">
    <source>
        <dbReference type="Pfam" id="PF13460"/>
    </source>
</evidence>
<evidence type="ECO:0000313" key="3">
    <source>
        <dbReference type="EMBL" id="QQU49028.1"/>
    </source>
</evidence>
<dbReference type="PANTHER" id="PTHR15020">
    <property type="entry name" value="FLAVIN REDUCTASE-RELATED"/>
    <property type="match status" value="1"/>
</dbReference>
<dbReference type="GeneID" id="31411515"/>
<evidence type="ECO:0000313" key="5">
    <source>
        <dbReference type="Proteomes" id="UP000595309"/>
    </source>
</evidence>
<dbReference type="KEGG" id="yet:CH48_1257"/>
<dbReference type="CDD" id="cd05243">
    <property type="entry name" value="SDR_a5"/>
    <property type="match status" value="1"/>
</dbReference>
<dbReference type="Proteomes" id="UP000048841">
    <property type="component" value="Unassembled WGS sequence"/>
</dbReference>
<dbReference type="SUPFAM" id="SSF51735">
    <property type="entry name" value="NAD(P)-binding Rossmann-fold domains"/>
    <property type="match status" value="1"/>
</dbReference>
<dbReference type="PATRIC" id="fig|630.129.peg.3906"/>
<gene>
    <name evidence="2" type="ORF">ERS137941_02378</name>
    <name evidence="3" type="ORF">I6I39_06235</name>
</gene>
<dbReference type="AlphaFoldDB" id="A0A0E1NFK8"/>
<sequence>MKSWLIFGAGHGVGAHLLALANQHANAAQNPRPVTLLIRNPQQAEELRSKGLTVVCGDACDPDSVHQACQLAGPDAAIISTLGSRTADYQGNRLIIDTAEKLGLKRMLLVTSIGCGDSWPTLSPAARAAFGQAVREKSLAESWLQTSNLTYTLIRPGGLLDQSATGKAIRLQTEAHGLVTREDVAIHLSQMVEDPATYHQIYALVDPGLVREVKIN</sequence>
<dbReference type="Proteomes" id="UP000595309">
    <property type="component" value="Chromosome"/>
</dbReference>
<accession>A0A0E1NFK8</accession>
<dbReference type="Gene3D" id="3.40.50.720">
    <property type="entry name" value="NAD(P)-binding Rossmann-like Domain"/>
    <property type="match status" value="1"/>
</dbReference>
<organism evidence="2 4">
    <name type="scientific">Yersinia enterocolitica</name>
    <dbReference type="NCBI Taxonomy" id="630"/>
    <lineage>
        <taxon>Bacteria</taxon>
        <taxon>Pseudomonadati</taxon>
        <taxon>Pseudomonadota</taxon>
        <taxon>Gammaproteobacteria</taxon>
        <taxon>Enterobacterales</taxon>
        <taxon>Yersiniaceae</taxon>
        <taxon>Yersinia</taxon>
    </lineage>
</organism>
<evidence type="ECO:0000313" key="4">
    <source>
        <dbReference type="Proteomes" id="UP000048841"/>
    </source>
</evidence>
<reference evidence="3 5" key="2">
    <citation type="submission" date="2021-01" db="EMBL/GenBank/DDBJ databases">
        <title>FDA dAtabase for Regulatory Grade micrObial Sequences (FDA-ARGOS): Supporting development and validation of Infectious Disease Dx tests.</title>
        <authorList>
            <person name="Blissenbach B."/>
            <person name="Krut O."/>
            <person name="Tallon L."/>
            <person name="Sadzewicz L."/>
            <person name="Zhao X."/>
            <person name="Boylan J."/>
            <person name="Ott S."/>
            <person name="Bowen H."/>
            <person name="Vavikolanu K."/>
            <person name="Mehta A."/>
            <person name="Aluvathingal J."/>
            <person name="Nadendla S."/>
            <person name="Yan Y."/>
            <person name="Sichtig H."/>
        </authorList>
    </citation>
    <scope>NUCLEOTIDE SEQUENCE [LARGE SCALE GENOMIC DNA]</scope>
    <source>
        <strain evidence="3 5">FDAARGOS_1082</strain>
    </source>
</reference>
<dbReference type="Pfam" id="PF13460">
    <property type="entry name" value="NAD_binding_10"/>
    <property type="match status" value="1"/>
</dbReference>
<name>A0A0E1NFK8_YEREN</name>
<dbReference type="PANTHER" id="PTHR15020:SF50">
    <property type="entry name" value="UPF0659 PROTEIN YMR090W"/>
    <property type="match status" value="1"/>
</dbReference>
<dbReference type="RefSeq" id="WP_013649113.1">
    <property type="nucleotide sequence ID" value="NZ_CGBC01000001.1"/>
</dbReference>
<dbReference type="GO" id="GO:0042602">
    <property type="term" value="F:riboflavin reductase (NADPH) activity"/>
    <property type="evidence" value="ECO:0007669"/>
    <property type="project" value="UniProtKB-EC"/>
</dbReference>
<evidence type="ECO:0000313" key="2">
    <source>
        <dbReference type="EMBL" id="CFQ64482.1"/>
    </source>
</evidence>
<dbReference type="EC" id="1.5.1.30" evidence="2"/>
<reference evidence="2 4" key="1">
    <citation type="submission" date="2015-03" db="EMBL/GenBank/DDBJ databases">
        <authorList>
            <person name="Murphy D."/>
        </authorList>
    </citation>
    <scope>NUCLEOTIDE SEQUENCE [LARGE SCALE GENOMIC DNA]</scope>
    <source>
        <strain evidence="2 4">IP26249</strain>
    </source>
</reference>
<dbReference type="InterPro" id="IPR036291">
    <property type="entry name" value="NAD(P)-bd_dom_sf"/>
</dbReference>
<feature type="domain" description="NAD(P)-binding" evidence="1">
    <location>
        <begin position="28"/>
        <end position="195"/>
    </location>
</feature>
<keyword evidence="2" id="KW-0560">Oxidoreductase</keyword>
<dbReference type="EMBL" id="CGBR01000015">
    <property type="protein sequence ID" value="CFQ64482.1"/>
    <property type="molecule type" value="Genomic_DNA"/>
</dbReference>
<dbReference type="InterPro" id="IPR016040">
    <property type="entry name" value="NAD(P)-bd_dom"/>
</dbReference>
<proteinExistence type="predicted"/>
<dbReference type="EMBL" id="CP068146">
    <property type="protein sequence ID" value="QQU49028.1"/>
    <property type="molecule type" value="Genomic_DNA"/>
</dbReference>